<dbReference type="OrthoDB" id="77911at2759"/>
<protein>
    <recommendedName>
        <fullName evidence="2 5">peptidylprolyl isomerase</fullName>
        <ecNumber evidence="2 5">5.2.1.8</ecNumber>
    </recommendedName>
</protein>
<evidence type="ECO:0000256" key="5">
    <source>
        <dbReference type="PROSITE-ProRule" id="PRU00277"/>
    </source>
</evidence>
<dbReference type="Proteomes" id="UP000030665">
    <property type="component" value="Unassembled WGS sequence"/>
</dbReference>
<keyword evidence="4 5" id="KW-0413">Isomerase</keyword>
<gene>
    <name evidence="7" type="ORF">TTRE_0000488801</name>
</gene>
<evidence type="ECO:0000256" key="3">
    <source>
        <dbReference type="ARBA" id="ARBA00023110"/>
    </source>
</evidence>
<accession>A0A077ZAC5</accession>
<dbReference type="InterPro" id="IPR050689">
    <property type="entry name" value="FKBP-type_PPIase"/>
</dbReference>
<dbReference type="STRING" id="36087.A0A077ZAC5"/>
<evidence type="ECO:0000256" key="1">
    <source>
        <dbReference type="ARBA" id="ARBA00000971"/>
    </source>
</evidence>
<keyword evidence="8" id="KW-1185">Reference proteome</keyword>
<evidence type="ECO:0000256" key="2">
    <source>
        <dbReference type="ARBA" id="ARBA00013194"/>
    </source>
</evidence>
<dbReference type="Pfam" id="PF00254">
    <property type="entry name" value="FKBP_C"/>
    <property type="match status" value="1"/>
</dbReference>
<organism evidence="7 8">
    <name type="scientific">Trichuris trichiura</name>
    <name type="common">Whipworm</name>
    <name type="synonym">Trichocephalus trichiurus</name>
    <dbReference type="NCBI Taxonomy" id="36087"/>
    <lineage>
        <taxon>Eukaryota</taxon>
        <taxon>Metazoa</taxon>
        <taxon>Ecdysozoa</taxon>
        <taxon>Nematoda</taxon>
        <taxon>Enoplea</taxon>
        <taxon>Dorylaimia</taxon>
        <taxon>Trichinellida</taxon>
        <taxon>Trichuridae</taxon>
        <taxon>Trichuris</taxon>
    </lineage>
</organism>
<dbReference type="SUPFAM" id="SSF54534">
    <property type="entry name" value="FKBP-like"/>
    <property type="match status" value="1"/>
</dbReference>
<reference evidence="7" key="2">
    <citation type="submission" date="2014-03" db="EMBL/GenBank/DDBJ databases">
        <title>The whipworm genome and dual-species transcriptomics of an intimate host-pathogen interaction.</title>
        <authorList>
            <person name="Foth B.J."/>
            <person name="Tsai I.J."/>
            <person name="Reid A.J."/>
            <person name="Bancroft A.J."/>
            <person name="Nichol S."/>
            <person name="Tracey A."/>
            <person name="Holroyd N."/>
            <person name="Cotton J.A."/>
            <person name="Stanley E.J."/>
            <person name="Zarowiecki M."/>
            <person name="Liu J.Z."/>
            <person name="Huckvale T."/>
            <person name="Cooper P.J."/>
            <person name="Grencis R.K."/>
            <person name="Berriman M."/>
        </authorList>
    </citation>
    <scope>NUCLEOTIDE SEQUENCE [LARGE SCALE GENOMIC DNA]</scope>
</reference>
<evidence type="ECO:0000259" key="6">
    <source>
        <dbReference type="PROSITE" id="PS50059"/>
    </source>
</evidence>
<name>A0A077ZAC5_TRITR</name>
<keyword evidence="3 5" id="KW-0697">Rotamase</keyword>
<dbReference type="InterPro" id="IPR001179">
    <property type="entry name" value="PPIase_FKBP_dom"/>
</dbReference>
<evidence type="ECO:0000256" key="4">
    <source>
        <dbReference type="ARBA" id="ARBA00023235"/>
    </source>
</evidence>
<dbReference type="InterPro" id="IPR046357">
    <property type="entry name" value="PPIase_dom_sf"/>
</dbReference>
<evidence type="ECO:0000313" key="7">
    <source>
        <dbReference type="EMBL" id="CDW56608.1"/>
    </source>
</evidence>
<dbReference type="AlphaFoldDB" id="A0A077ZAC5"/>
<proteinExistence type="predicted"/>
<comment type="catalytic activity">
    <reaction evidence="1 5">
        <text>[protein]-peptidylproline (omega=180) = [protein]-peptidylproline (omega=0)</text>
        <dbReference type="Rhea" id="RHEA:16237"/>
        <dbReference type="Rhea" id="RHEA-COMP:10747"/>
        <dbReference type="Rhea" id="RHEA-COMP:10748"/>
        <dbReference type="ChEBI" id="CHEBI:83833"/>
        <dbReference type="ChEBI" id="CHEBI:83834"/>
        <dbReference type="EC" id="5.2.1.8"/>
    </reaction>
</comment>
<evidence type="ECO:0000313" key="8">
    <source>
        <dbReference type="Proteomes" id="UP000030665"/>
    </source>
</evidence>
<reference evidence="7" key="1">
    <citation type="submission" date="2014-01" db="EMBL/GenBank/DDBJ databases">
        <authorList>
            <person name="Aslett M."/>
        </authorList>
    </citation>
    <scope>NUCLEOTIDE SEQUENCE</scope>
</reference>
<dbReference type="PANTHER" id="PTHR10516:SF443">
    <property type="entry name" value="FK506-BINDING PROTEIN 59-RELATED"/>
    <property type="match status" value="1"/>
</dbReference>
<dbReference type="PANTHER" id="PTHR10516">
    <property type="entry name" value="PEPTIDYL-PROLYL CIS-TRANS ISOMERASE"/>
    <property type="match status" value="1"/>
</dbReference>
<dbReference type="GO" id="GO:0033017">
    <property type="term" value="C:sarcoplasmic reticulum membrane"/>
    <property type="evidence" value="ECO:0007669"/>
    <property type="project" value="TreeGrafter"/>
</dbReference>
<dbReference type="EC" id="5.2.1.8" evidence="2 5"/>
<feature type="domain" description="PPIase FKBP-type" evidence="6">
    <location>
        <begin position="20"/>
        <end position="108"/>
    </location>
</feature>
<sequence>MGVQREVISEGDGHTFPRKGQLVEVHYTGTLENGKKFDSSRDRGKPFTFTIGHGEVIRGWDDGVAMMSLGERAILKCSSDFAYGAKGIPGVIPPNATLVFDVELIKIK</sequence>
<dbReference type="Gene3D" id="3.10.50.40">
    <property type="match status" value="1"/>
</dbReference>
<dbReference type="GO" id="GO:0003755">
    <property type="term" value="F:peptidyl-prolyl cis-trans isomerase activity"/>
    <property type="evidence" value="ECO:0007669"/>
    <property type="project" value="UniProtKB-KW"/>
</dbReference>
<dbReference type="EMBL" id="HG806059">
    <property type="protein sequence ID" value="CDW56608.1"/>
    <property type="molecule type" value="Genomic_DNA"/>
</dbReference>
<dbReference type="PROSITE" id="PS50059">
    <property type="entry name" value="FKBP_PPIASE"/>
    <property type="match status" value="1"/>
</dbReference>
<dbReference type="FunFam" id="3.10.50.40:FF:000025">
    <property type="entry name" value="Peptidylprolyl isomerase"/>
    <property type="match status" value="1"/>
</dbReference>